<dbReference type="Pfam" id="PF00149">
    <property type="entry name" value="Metallophos"/>
    <property type="match status" value="1"/>
</dbReference>
<dbReference type="EMBL" id="CADCUB010000029">
    <property type="protein sequence ID" value="CAA9311372.1"/>
    <property type="molecule type" value="Genomic_DNA"/>
</dbReference>
<organism evidence="4">
    <name type="scientific">uncultured Frankineae bacterium</name>
    <dbReference type="NCBI Taxonomy" id="437475"/>
    <lineage>
        <taxon>Bacteria</taxon>
        <taxon>Bacillati</taxon>
        <taxon>Actinomycetota</taxon>
        <taxon>Actinomycetes</taxon>
        <taxon>Frankiales</taxon>
        <taxon>environmental samples</taxon>
    </lineage>
</organism>
<name>A0A6J4KRD9_9ACTN</name>
<evidence type="ECO:0000259" key="3">
    <source>
        <dbReference type="Pfam" id="PF00149"/>
    </source>
</evidence>
<dbReference type="InterPro" id="IPR004843">
    <property type="entry name" value="Calcineurin-like_PHP"/>
</dbReference>
<feature type="chain" id="PRO_5038755958" description="Calcineurin-like phosphoesterase domain-containing protein" evidence="2">
    <location>
        <begin position="30"/>
        <end position="302"/>
    </location>
</feature>
<dbReference type="AlphaFoldDB" id="A0A6J4KRD9"/>
<dbReference type="SUPFAM" id="SSF56300">
    <property type="entry name" value="Metallo-dependent phosphatases"/>
    <property type="match status" value="1"/>
</dbReference>
<evidence type="ECO:0000256" key="1">
    <source>
        <dbReference type="SAM" id="MobiDB-lite"/>
    </source>
</evidence>
<dbReference type="InterPro" id="IPR029052">
    <property type="entry name" value="Metallo-depent_PP-like"/>
</dbReference>
<accession>A0A6J4KRD9</accession>
<dbReference type="GO" id="GO:0016787">
    <property type="term" value="F:hydrolase activity"/>
    <property type="evidence" value="ECO:0007669"/>
    <property type="project" value="InterPro"/>
</dbReference>
<feature type="signal peptide" evidence="2">
    <location>
        <begin position="1"/>
        <end position="29"/>
    </location>
</feature>
<feature type="domain" description="Calcineurin-like phosphoesterase" evidence="3">
    <location>
        <begin position="69"/>
        <end position="219"/>
    </location>
</feature>
<proteinExistence type="predicted"/>
<sequence length="302" mass="32355">MTTQSGRPSRVRRGRRAAAAAGLATAVLAGTGVAVADAADAPSAECVVAAAGDVAGAEDYLTGAAGTARLISEADPVTVLALGDLAYDDGTVAEFERYYLPTWGAFRDRTEAVPGNHEARTRGFAGIEAALGDRADDNHAVTVCGWRIVLLNQYKGIPAADRYLRRQARENPGMPLLAVWHEPRFSSGKHGNEPGVQRLWHSARATRTRIVLNAHDHDYERFAPQTSAGRRADDDTGTRQFVSGLGGHKPRPFRTVRAHSEARVTGIPSVLFLTLEEDGSYSWALRSVDGEVRDAGSHPPLP</sequence>
<keyword evidence="2" id="KW-0732">Signal</keyword>
<protein>
    <recommendedName>
        <fullName evidence="3">Calcineurin-like phosphoesterase domain-containing protein</fullName>
    </recommendedName>
</protein>
<evidence type="ECO:0000256" key="2">
    <source>
        <dbReference type="SAM" id="SignalP"/>
    </source>
</evidence>
<reference evidence="4" key="1">
    <citation type="submission" date="2020-02" db="EMBL/GenBank/DDBJ databases">
        <authorList>
            <person name="Meier V. D."/>
        </authorList>
    </citation>
    <scope>NUCLEOTIDE SEQUENCE</scope>
    <source>
        <strain evidence="4">AVDCRST_MAG07</strain>
    </source>
</reference>
<evidence type="ECO:0000313" key="4">
    <source>
        <dbReference type="EMBL" id="CAA9311372.1"/>
    </source>
</evidence>
<gene>
    <name evidence="4" type="ORF">AVDCRST_MAG07-535</name>
</gene>
<feature type="region of interest" description="Disordered" evidence="1">
    <location>
        <begin position="224"/>
        <end position="250"/>
    </location>
</feature>
<dbReference type="Gene3D" id="3.60.21.10">
    <property type="match status" value="1"/>
</dbReference>